<sequence length="33" mass="3537">MVSTKTTTQINTRMADCNVTGVFADFSGRTIIG</sequence>
<name>A0A382JBU4_9ZZZZ</name>
<reference evidence="1" key="1">
    <citation type="submission" date="2018-05" db="EMBL/GenBank/DDBJ databases">
        <authorList>
            <person name="Lanie J.A."/>
            <person name="Ng W.-L."/>
            <person name="Kazmierczak K.M."/>
            <person name="Andrzejewski T.M."/>
            <person name="Davidsen T.M."/>
            <person name="Wayne K.J."/>
            <person name="Tettelin H."/>
            <person name="Glass J.I."/>
            <person name="Rusch D."/>
            <person name="Podicherti R."/>
            <person name="Tsui H.-C.T."/>
            <person name="Winkler M.E."/>
        </authorList>
    </citation>
    <scope>NUCLEOTIDE SEQUENCE</scope>
</reference>
<dbReference type="AlphaFoldDB" id="A0A382JBU4"/>
<proteinExistence type="predicted"/>
<evidence type="ECO:0000313" key="1">
    <source>
        <dbReference type="EMBL" id="SVC08832.1"/>
    </source>
</evidence>
<gene>
    <name evidence="1" type="ORF">METZ01_LOCUS261686</name>
</gene>
<dbReference type="EMBL" id="UINC01072879">
    <property type="protein sequence ID" value="SVC08832.1"/>
    <property type="molecule type" value="Genomic_DNA"/>
</dbReference>
<organism evidence="1">
    <name type="scientific">marine metagenome</name>
    <dbReference type="NCBI Taxonomy" id="408172"/>
    <lineage>
        <taxon>unclassified sequences</taxon>
        <taxon>metagenomes</taxon>
        <taxon>ecological metagenomes</taxon>
    </lineage>
</organism>
<protein>
    <submittedName>
        <fullName evidence="1">Uncharacterized protein</fullName>
    </submittedName>
</protein>
<accession>A0A382JBU4</accession>